<reference evidence="13" key="1">
    <citation type="submission" date="2022-08" db="EMBL/GenBank/DDBJ databases">
        <title>Genomic Encyclopedia of Type Strains, Phase V (KMG-V): Genome sequencing to study the core and pangenomes of soil and plant-associated prokaryotes.</title>
        <authorList>
            <person name="Whitman W."/>
        </authorList>
    </citation>
    <scope>NUCLEOTIDE SEQUENCE</scope>
    <source>
        <strain evidence="13">SP2016B</strain>
    </source>
</reference>
<dbReference type="EC" id="3.6.5.4" evidence="9"/>
<evidence type="ECO:0000256" key="1">
    <source>
        <dbReference type="ARBA" id="ARBA00005450"/>
    </source>
</evidence>
<dbReference type="Gene3D" id="1.10.260.30">
    <property type="entry name" value="Signal recognition particle, SRP54 subunit, M-domain"/>
    <property type="match status" value="1"/>
</dbReference>
<name>A0A9X2RFS3_9BACT</name>
<organism evidence="13 14">
    <name type="scientific">Salinibacter ruber</name>
    <dbReference type="NCBI Taxonomy" id="146919"/>
    <lineage>
        <taxon>Bacteria</taxon>
        <taxon>Pseudomonadati</taxon>
        <taxon>Rhodothermota</taxon>
        <taxon>Rhodothermia</taxon>
        <taxon>Rhodothermales</taxon>
        <taxon>Salinibacteraceae</taxon>
        <taxon>Salinibacter</taxon>
    </lineage>
</organism>
<dbReference type="NCBIfam" id="TIGR00959">
    <property type="entry name" value="ffh"/>
    <property type="match status" value="1"/>
</dbReference>
<dbReference type="SMART" id="SM00962">
    <property type="entry name" value="SRP54"/>
    <property type="match status" value="1"/>
</dbReference>
<dbReference type="HAMAP" id="MF_00306">
    <property type="entry name" value="SRP54"/>
    <property type="match status" value="1"/>
</dbReference>
<comment type="similarity">
    <text evidence="1 9">Belongs to the GTP-binding SRP family. SRP54 subfamily.</text>
</comment>
<keyword evidence="3 9" id="KW-0378">Hydrolase</keyword>
<dbReference type="InterPro" id="IPR036891">
    <property type="entry name" value="Signal_recog_part_SRP54_M_sf"/>
</dbReference>
<evidence type="ECO:0000259" key="12">
    <source>
        <dbReference type="PROSITE" id="PS00300"/>
    </source>
</evidence>
<evidence type="ECO:0000256" key="6">
    <source>
        <dbReference type="ARBA" id="ARBA00023135"/>
    </source>
</evidence>
<keyword evidence="2 9" id="KW-0547">Nucleotide-binding</keyword>
<feature type="compositionally biased region" description="Gly residues" evidence="11">
    <location>
        <begin position="450"/>
        <end position="461"/>
    </location>
</feature>
<dbReference type="PANTHER" id="PTHR11564:SF5">
    <property type="entry name" value="SIGNAL RECOGNITION PARTICLE SUBUNIT SRP54"/>
    <property type="match status" value="1"/>
</dbReference>
<keyword evidence="9" id="KW-0963">Cytoplasm</keyword>
<comment type="catalytic activity">
    <reaction evidence="8 9">
        <text>GTP + H2O = GDP + phosphate + H(+)</text>
        <dbReference type="Rhea" id="RHEA:19669"/>
        <dbReference type="ChEBI" id="CHEBI:15377"/>
        <dbReference type="ChEBI" id="CHEBI:15378"/>
        <dbReference type="ChEBI" id="CHEBI:37565"/>
        <dbReference type="ChEBI" id="CHEBI:43474"/>
        <dbReference type="ChEBI" id="CHEBI:58189"/>
        <dbReference type="EC" id="3.6.5.4"/>
    </reaction>
</comment>
<dbReference type="RefSeq" id="WP_259083692.1">
    <property type="nucleotide sequence ID" value="NZ_JANTYZ010000005.1"/>
</dbReference>
<dbReference type="GO" id="GO:0008312">
    <property type="term" value="F:7S RNA binding"/>
    <property type="evidence" value="ECO:0007669"/>
    <property type="project" value="InterPro"/>
</dbReference>
<keyword evidence="4 9" id="KW-0694">RNA-binding</keyword>
<dbReference type="Pfam" id="PF00448">
    <property type="entry name" value="SRP54"/>
    <property type="match status" value="1"/>
</dbReference>
<protein>
    <recommendedName>
        <fullName evidence="9">Signal recognition particle protein</fullName>
        <ecNumber evidence="9">3.6.5.4</ecNumber>
    </recommendedName>
    <alternativeName>
        <fullName evidence="9">Fifty-four homolog</fullName>
    </alternativeName>
</protein>
<dbReference type="Pfam" id="PF02978">
    <property type="entry name" value="SRP_SPB"/>
    <property type="match status" value="1"/>
</dbReference>
<dbReference type="Proteomes" id="UP001155034">
    <property type="component" value="Unassembled WGS sequence"/>
</dbReference>
<evidence type="ECO:0000256" key="2">
    <source>
        <dbReference type="ARBA" id="ARBA00022741"/>
    </source>
</evidence>
<dbReference type="Gene3D" id="1.20.120.140">
    <property type="entry name" value="Signal recognition particle SRP54, nucleotide-binding domain"/>
    <property type="match status" value="1"/>
</dbReference>
<dbReference type="Gene3D" id="3.40.50.300">
    <property type="entry name" value="P-loop containing nucleotide triphosphate hydrolases"/>
    <property type="match status" value="1"/>
</dbReference>
<feature type="binding site" evidence="9">
    <location>
        <begin position="107"/>
        <end position="114"/>
    </location>
    <ligand>
        <name>GTP</name>
        <dbReference type="ChEBI" id="CHEBI:37565"/>
    </ligand>
</feature>
<dbReference type="EMBL" id="JANTYZ010000005">
    <property type="protein sequence ID" value="MCS3865540.1"/>
    <property type="molecule type" value="Genomic_DNA"/>
</dbReference>
<dbReference type="GO" id="GO:0048500">
    <property type="term" value="C:signal recognition particle"/>
    <property type="evidence" value="ECO:0007669"/>
    <property type="project" value="UniProtKB-UniRule"/>
</dbReference>
<dbReference type="InterPro" id="IPR042101">
    <property type="entry name" value="SRP54_N_sf"/>
</dbReference>
<keyword evidence="7 9" id="KW-0687">Ribonucleoprotein</keyword>
<dbReference type="SMART" id="SM00963">
    <property type="entry name" value="SRP54_N"/>
    <property type="match status" value="1"/>
</dbReference>
<dbReference type="GO" id="GO:0006614">
    <property type="term" value="P:SRP-dependent cotranslational protein targeting to membrane"/>
    <property type="evidence" value="ECO:0007669"/>
    <property type="project" value="InterPro"/>
</dbReference>
<dbReference type="InterPro" id="IPR013822">
    <property type="entry name" value="Signal_recog_particl_SRP54_hlx"/>
</dbReference>
<accession>A0A9X2RFS3</accession>
<proteinExistence type="inferred from homology"/>
<feature type="region of interest" description="Disordered" evidence="11">
    <location>
        <begin position="431"/>
        <end position="461"/>
    </location>
</feature>
<dbReference type="InterPro" id="IPR003593">
    <property type="entry name" value="AAA+_ATPase"/>
</dbReference>
<sequence length="461" mass="50867">MFEGLSQKLEGALQSVTGQGRIDEVNVAETMREIRRALLNADVNYQVAKEFTANVKEAATGEDVLTSVTPGEQLTKIMHDELTRVLGGEHEGIEMAETPPTVILVAGLQGSGKTTFCAKLARHFRKEGHAPLLAASDVYRPAAVDQLKTLADQVNAPVYSIEDDGEIVEDAVRVVNEAVAEAQNTARDIVIIDTAGRMHIDEAMMQEVEDIKTTVAPNETLFVVDSMTGQDAVNTAKEFNERIDYDGVVLSKLDGDTRGGAALSIRTVVNKPIKFASTGEKLDALTPFYPDRMAQRILGMGDVVSFVERAQEQYDEQEAERLQEKIRSEEFDLQDFYDQLQRIQKMGSIKELMGMIPGVGNKISDLDIDEEAFTHIEAIIQSMTPEERAHPDILNGTRRRRIARGSGNEVRDVNQLVSQFEEMKDMMKTMQKMTSKGQDVDISSLMDKITGGGGGQSRSPR</sequence>
<dbReference type="InterPro" id="IPR004125">
    <property type="entry name" value="Signal_recog_particle_SRP54_M"/>
</dbReference>
<comment type="subcellular location">
    <subcellularLocation>
        <location evidence="9">Cytoplasm</location>
    </subcellularLocation>
    <text evidence="9">The SRP-RNC complex is targeted to the cytoplasmic membrane.</text>
</comment>
<comment type="function">
    <text evidence="9">Involved in targeting and insertion of nascent membrane proteins into the cytoplasmic membrane. Binds to the hydrophobic signal sequence of the ribosome-nascent chain (RNC) as it emerges from the ribosomes. The SRP-RNC complex is then targeted to the cytoplasmic membrane where it interacts with the SRP receptor FtsY.</text>
</comment>
<comment type="domain">
    <text evidence="9">Composed of three domains: the N-terminal N domain, which is responsible for interactions with the ribosome, the central G domain, which binds GTP, and the C-terminal M domain, which binds the RNA and the signal sequence of the RNC.</text>
</comment>
<evidence type="ECO:0000256" key="11">
    <source>
        <dbReference type="SAM" id="MobiDB-lite"/>
    </source>
</evidence>
<dbReference type="PROSITE" id="PS00300">
    <property type="entry name" value="SRP54"/>
    <property type="match status" value="1"/>
</dbReference>
<evidence type="ECO:0000256" key="4">
    <source>
        <dbReference type="ARBA" id="ARBA00022884"/>
    </source>
</evidence>
<feature type="binding site" evidence="9">
    <location>
        <begin position="251"/>
        <end position="254"/>
    </location>
    <ligand>
        <name>GTP</name>
        <dbReference type="ChEBI" id="CHEBI:37565"/>
    </ligand>
</feature>
<feature type="coiled-coil region" evidence="10">
    <location>
        <begin position="307"/>
        <end position="339"/>
    </location>
</feature>
<dbReference type="InterPro" id="IPR004780">
    <property type="entry name" value="SRP"/>
</dbReference>
<dbReference type="Pfam" id="PF02881">
    <property type="entry name" value="SRP54_N"/>
    <property type="match status" value="1"/>
</dbReference>
<evidence type="ECO:0000256" key="10">
    <source>
        <dbReference type="SAM" id="Coils"/>
    </source>
</evidence>
<dbReference type="PANTHER" id="PTHR11564">
    <property type="entry name" value="SIGNAL RECOGNITION PARTICLE 54K PROTEIN SRP54"/>
    <property type="match status" value="1"/>
</dbReference>
<dbReference type="SUPFAM" id="SSF52540">
    <property type="entry name" value="P-loop containing nucleoside triphosphate hydrolases"/>
    <property type="match status" value="1"/>
</dbReference>
<dbReference type="AlphaFoldDB" id="A0A9X2RFS3"/>
<dbReference type="GO" id="GO:0003924">
    <property type="term" value="F:GTPase activity"/>
    <property type="evidence" value="ECO:0007669"/>
    <property type="project" value="UniProtKB-UniRule"/>
</dbReference>
<evidence type="ECO:0000256" key="7">
    <source>
        <dbReference type="ARBA" id="ARBA00023274"/>
    </source>
</evidence>
<comment type="subunit">
    <text evidence="9">Part of the signal recognition particle protein translocation system, which is composed of SRP and FtsY.</text>
</comment>
<dbReference type="CDD" id="cd18539">
    <property type="entry name" value="SRP_G"/>
    <property type="match status" value="1"/>
</dbReference>
<dbReference type="InterPro" id="IPR000897">
    <property type="entry name" value="SRP54_GTPase_dom"/>
</dbReference>
<dbReference type="SMART" id="SM00382">
    <property type="entry name" value="AAA"/>
    <property type="match status" value="1"/>
</dbReference>
<gene>
    <name evidence="9" type="primary">ffh</name>
    <name evidence="13" type="ORF">GGP82_002098</name>
</gene>
<dbReference type="GO" id="GO:0005525">
    <property type="term" value="F:GTP binding"/>
    <property type="evidence" value="ECO:0007669"/>
    <property type="project" value="UniProtKB-UniRule"/>
</dbReference>
<evidence type="ECO:0000256" key="9">
    <source>
        <dbReference type="HAMAP-Rule" id="MF_00306"/>
    </source>
</evidence>
<feature type="domain" description="SRP54-type proteins GTP-binding" evidence="12">
    <location>
        <begin position="272"/>
        <end position="285"/>
    </location>
</feature>
<dbReference type="SUPFAM" id="SSF47446">
    <property type="entry name" value="Signal peptide-binding domain"/>
    <property type="match status" value="1"/>
</dbReference>
<keyword evidence="5 9" id="KW-0342">GTP-binding</keyword>
<evidence type="ECO:0000313" key="13">
    <source>
        <dbReference type="EMBL" id="MCS3865540.1"/>
    </source>
</evidence>
<feature type="binding site" evidence="9">
    <location>
        <begin position="193"/>
        <end position="197"/>
    </location>
    <ligand>
        <name>GTP</name>
        <dbReference type="ChEBI" id="CHEBI:37565"/>
    </ligand>
</feature>
<keyword evidence="6 9" id="KW-0733">Signal recognition particle</keyword>
<comment type="caution">
    <text evidence="13">The sequence shown here is derived from an EMBL/GenBank/DDBJ whole genome shotgun (WGS) entry which is preliminary data.</text>
</comment>
<dbReference type="InterPro" id="IPR022941">
    <property type="entry name" value="SRP54"/>
</dbReference>
<dbReference type="InterPro" id="IPR027417">
    <property type="entry name" value="P-loop_NTPase"/>
</dbReference>
<evidence type="ECO:0000256" key="8">
    <source>
        <dbReference type="ARBA" id="ARBA00048027"/>
    </source>
</evidence>
<evidence type="ECO:0000256" key="3">
    <source>
        <dbReference type="ARBA" id="ARBA00022801"/>
    </source>
</evidence>
<evidence type="ECO:0000256" key="5">
    <source>
        <dbReference type="ARBA" id="ARBA00023134"/>
    </source>
</evidence>
<evidence type="ECO:0000313" key="14">
    <source>
        <dbReference type="Proteomes" id="UP001155034"/>
    </source>
</evidence>
<keyword evidence="10" id="KW-0175">Coiled coil</keyword>